<dbReference type="GO" id="GO:0008237">
    <property type="term" value="F:metallopeptidase activity"/>
    <property type="evidence" value="ECO:0007669"/>
    <property type="project" value="UniProtKB-KW"/>
</dbReference>
<dbReference type="Proteomes" id="UP001364764">
    <property type="component" value="Chromosome"/>
</dbReference>
<dbReference type="InterPro" id="IPR001818">
    <property type="entry name" value="Pept_M10_metallopeptidase"/>
</dbReference>
<evidence type="ECO:0000256" key="5">
    <source>
        <dbReference type="SAM" id="MobiDB-lite"/>
    </source>
</evidence>
<evidence type="ECO:0000259" key="7">
    <source>
        <dbReference type="Pfam" id="PF00413"/>
    </source>
</evidence>
<dbReference type="EC" id="3.4.24.-" evidence="8"/>
<evidence type="ECO:0000313" key="8">
    <source>
        <dbReference type="EMBL" id="WWP20482.1"/>
    </source>
</evidence>
<evidence type="ECO:0000256" key="6">
    <source>
        <dbReference type="SAM" id="SignalP"/>
    </source>
</evidence>
<feature type="chain" id="PRO_5044856895" evidence="6">
    <location>
        <begin position="26"/>
        <end position="195"/>
    </location>
</feature>
<name>A0ABD8ASC1_PAEAM</name>
<reference evidence="8 9" key="1">
    <citation type="submission" date="2024-02" db="EMBL/GenBank/DDBJ databases">
        <title>Complete sequences of two Paenibacillus sp. strains and one Lysinibacillus strain isolated from the environment on STAA medium highlight biotechnological potential.</title>
        <authorList>
            <person name="Attere S.A."/>
            <person name="Piche L.C."/>
            <person name="Intertaglia L."/>
            <person name="Lami R."/>
            <person name="Charette S.J."/>
            <person name="Vincent A.T."/>
        </authorList>
    </citation>
    <scope>NUCLEOTIDE SEQUENCE [LARGE SCALE GENOMIC DNA]</scope>
    <source>
        <strain evidence="8 9">Y5S-7</strain>
    </source>
</reference>
<feature type="domain" description="Peptidase M10 metallopeptidase" evidence="7">
    <location>
        <begin position="142"/>
        <end position="185"/>
    </location>
</feature>
<dbReference type="Gene3D" id="3.40.390.10">
    <property type="entry name" value="Collagenase (Catalytic Domain)"/>
    <property type="match status" value="1"/>
</dbReference>
<keyword evidence="1" id="KW-0645">Protease</keyword>
<keyword evidence="4" id="KW-0862">Zinc</keyword>
<keyword evidence="3 8" id="KW-0378">Hydrolase</keyword>
<dbReference type="GO" id="GO:0006508">
    <property type="term" value="P:proteolysis"/>
    <property type="evidence" value="ECO:0007669"/>
    <property type="project" value="UniProtKB-KW"/>
</dbReference>
<sequence>MKRKKIAVALTVLSSVVLFSSFVSADVFSKKRLEGKYSAWYDSSVSSYGYTGSVDAGRQSWNGISSKVNIGKTTVKTGNSTDEVYVGTTTDAETLGQAMPYMISWPANIIAPPDLFNWDYSVISLYHNTISAGKMNTSDLRKSIVSHEFGHALGLAHTTGSNASKSIMKPKSNSQETIFGPQTYDKAELKSKWGN</sequence>
<accession>A0ABD8ASC1</accession>
<evidence type="ECO:0000256" key="4">
    <source>
        <dbReference type="ARBA" id="ARBA00022833"/>
    </source>
</evidence>
<dbReference type="Pfam" id="PF00413">
    <property type="entry name" value="Peptidase_M10"/>
    <property type="match status" value="1"/>
</dbReference>
<evidence type="ECO:0000256" key="3">
    <source>
        <dbReference type="ARBA" id="ARBA00022801"/>
    </source>
</evidence>
<dbReference type="EMBL" id="CP145892">
    <property type="protein sequence ID" value="WWP20482.1"/>
    <property type="molecule type" value="Genomic_DNA"/>
</dbReference>
<dbReference type="AlphaFoldDB" id="A0ABD8ASC1"/>
<dbReference type="SUPFAM" id="SSF55486">
    <property type="entry name" value="Metalloproteases ('zincins'), catalytic domain"/>
    <property type="match status" value="1"/>
</dbReference>
<gene>
    <name evidence="8" type="ORF">V6668_29415</name>
</gene>
<feature type="compositionally biased region" description="Polar residues" evidence="5">
    <location>
        <begin position="161"/>
        <end position="177"/>
    </location>
</feature>
<evidence type="ECO:0000256" key="1">
    <source>
        <dbReference type="ARBA" id="ARBA00022670"/>
    </source>
</evidence>
<protein>
    <submittedName>
        <fullName evidence="8">Matrixin family metalloprotease</fullName>
        <ecNumber evidence="8">3.4.24.-</ecNumber>
    </submittedName>
</protein>
<dbReference type="InterPro" id="IPR024079">
    <property type="entry name" value="MetalloPept_cat_dom_sf"/>
</dbReference>
<evidence type="ECO:0000256" key="2">
    <source>
        <dbReference type="ARBA" id="ARBA00022723"/>
    </source>
</evidence>
<keyword evidence="6" id="KW-0732">Signal</keyword>
<evidence type="ECO:0000313" key="9">
    <source>
        <dbReference type="Proteomes" id="UP001364764"/>
    </source>
</evidence>
<proteinExistence type="predicted"/>
<dbReference type="GeneID" id="93479682"/>
<feature type="region of interest" description="Disordered" evidence="5">
    <location>
        <begin position="161"/>
        <end position="181"/>
    </location>
</feature>
<organism evidence="8 9">
    <name type="scientific">Paenibacillus amylolyticus</name>
    <dbReference type="NCBI Taxonomy" id="1451"/>
    <lineage>
        <taxon>Bacteria</taxon>
        <taxon>Bacillati</taxon>
        <taxon>Bacillota</taxon>
        <taxon>Bacilli</taxon>
        <taxon>Bacillales</taxon>
        <taxon>Paenibacillaceae</taxon>
        <taxon>Paenibacillus</taxon>
    </lineage>
</organism>
<dbReference type="RefSeq" id="WP_051447258.1">
    <property type="nucleotide sequence ID" value="NZ_CP145892.1"/>
</dbReference>
<keyword evidence="8" id="KW-0482">Metalloprotease</keyword>
<dbReference type="GO" id="GO:0046872">
    <property type="term" value="F:metal ion binding"/>
    <property type="evidence" value="ECO:0007669"/>
    <property type="project" value="UniProtKB-KW"/>
</dbReference>
<keyword evidence="2" id="KW-0479">Metal-binding</keyword>
<feature type="signal peptide" evidence="6">
    <location>
        <begin position="1"/>
        <end position="25"/>
    </location>
</feature>